<reference evidence="1 2" key="1">
    <citation type="journal article" date="2014" name="Int. J. Syst. Evol. Microbiol.">
        <title>Streptomyces hoynatensis sp. nov., isolated from deep marine sediment.</title>
        <authorList>
            <person name="Veyisoglu A."/>
            <person name="Sahin N."/>
        </authorList>
    </citation>
    <scope>NUCLEOTIDE SEQUENCE [LARGE SCALE GENOMIC DNA]</scope>
    <source>
        <strain evidence="1 2">KCTC 29097</strain>
    </source>
</reference>
<sequence length="217" mass="23728">MTEWVPTFDYPGGGEWQWLDVRDLPEAAERIARRVADRGGRRGRRYAREIYRELTDSWAQAAEAGTEPVVAYVPQVRREAPPAVPASIQVQRYAPDHARTVAAVMERQRVPVEGPGISYLQADHLAAVELPAGRACRLHQAILADTGFGGQTALESVNYWVLPGELGEDILMLTALWAQDSVPGMVELADAVAASLTLVPRGSGEEAPRPVLDPGRR</sequence>
<dbReference type="RefSeq" id="WP_120675374.1">
    <property type="nucleotide sequence ID" value="NZ_RBAL01000002.1"/>
</dbReference>
<dbReference type="EMBL" id="RBAL01000002">
    <property type="protein sequence ID" value="RKN45554.1"/>
    <property type="molecule type" value="Genomic_DNA"/>
</dbReference>
<accession>A0A3A9ZCG5</accession>
<dbReference type="Proteomes" id="UP000272474">
    <property type="component" value="Unassembled WGS sequence"/>
</dbReference>
<protein>
    <submittedName>
        <fullName evidence="1">Uncharacterized protein</fullName>
    </submittedName>
</protein>
<organism evidence="1 2">
    <name type="scientific">Streptomyces hoynatensis</name>
    <dbReference type="NCBI Taxonomy" id="1141874"/>
    <lineage>
        <taxon>Bacteria</taxon>
        <taxon>Bacillati</taxon>
        <taxon>Actinomycetota</taxon>
        <taxon>Actinomycetes</taxon>
        <taxon>Kitasatosporales</taxon>
        <taxon>Streptomycetaceae</taxon>
        <taxon>Streptomyces</taxon>
    </lineage>
</organism>
<keyword evidence="2" id="KW-1185">Reference proteome</keyword>
<gene>
    <name evidence="1" type="ORF">D7294_03470</name>
</gene>
<proteinExistence type="predicted"/>
<name>A0A3A9ZCG5_9ACTN</name>
<dbReference type="AlphaFoldDB" id="A0A3A9ZCG5"/>
<evidence type="ECO:0000313" key="2">
    <source>
        <dbReference type="Proteomes" id="UP000272474"/>
    </source>
</evidence>
<dbReference type="OrthoDB" id="4205934at2"/>
<comment type="caution">
    <text evidence="1">The sequence shown here is derived from an EMBL/GenBank/DDBJ whole genome shotgun (WGS) entry which is preliminary data.</text>
</comment>
<evidence type="ECO:0000313" key="1">
    <source>
        <dbReference type="EMBL" id="RKN45554.1"/>
    </source>
</evidence>